<evidence type="ECO:0000313" key="3">
    <source>
        <dbReference type="Proteomes" id="UP000653305"/>
    </source>
</evidence>
<dbReference type="InterPro" id="IPR032675">
    <property type="entry name" value="LRR_dom_sf"/>
</dbReference>
<evidence type="ECO:0000259" key="1">
    <source>
        <dbReference type="SMART" id="SM00579"/>
    </source>
</evidence>
<dbReference type="Pfam" id="PF08387">
    <property type="entry name" value="FBD"/>
    <property type="match status" value="1"/>
</dbReference>
<dbReference type="InterPro" id="IPR050232">
    <property type="entry name" value="FBL13/AtMIF1-like"/>
</dbReference>
<sequence>MLSIDRLSALPDDVICHILSFLSTKISVQTSILARRWKFLWAHVPNLDLDSKYHHSMMSFSSTINKVMMLRKEQSINTFNISCEDFDCDENELEKWITSAIQCNVQNLYLDLDFDLLGRLPQCLFTSKTLVDLSLYCCCVGIPSVGDVSLPSLKYLLLCSIDYDSDEALPRLLSGCPVLEELIVERIVGRDLDCCYISSPTIKRLSISFPLDNSGHGRVKINAPRLGYLGVYDCLYDQISLSPMPSLIEARIHFNIYALGVDYYVYNRGVLKFIDSLCKVKCLKLLGTSEEFLDLGLAGSYVRFGNLIRLELTADWRFIPKFLQSADNLEVLVINKVAKELQNWMEPIRKQCACLLSSLKTITIDEFGCTEQELNMVRYLLRSAQVLKRMEIYCLRDGISSEAKSDALQSIFLFHRGSKECVVAFS</sequence>
<comment type="caution">
    <text evidence="2">The sequence shown here is derived from an EMBL/GenBank/DDBJ whole genome shotgun (WGS) entry which is preliminary data.</text>
</comment>
<dbReference type="Pfam" id="PF24758">
    <property type="entry name" value="LRR_At5g56370"/>
    <property type="match status" value="1"/>
</dbReference>
<dbReference type="InterPro" id="IPR055411">
    <property type="entry name" value="LRR_FXL15/At3g58940/PEG3-like"/>
</dbReference>
<organism evidence="2 3">
    <name type="scientific">Phtheirospermum japonicum</name>
    <dbReference type="NCBI Taxonomy" id="374723"/>
    <lineage>
        <taxon>Eukaryota</taxon>
        <taxon>Viridiplantae</taxon>
        <taxon>Streptophyta</taxon>
        <taxon>Embryophyta</taxon>
        <taxon>Tracheophyta</taxon>
        <taxon>Spermatophyta</taxon>
        <taxon>Magnoliopsida</taxon>
        <taxon>eudicotyledons</taxon>
        <taxon>Gunneridae</taxon>
        <taxon>Pentapetalae</taxon>
        <taxon>asterids</taxon>
        <taxon>lamiids</taxon>
        <taxon>Lamiales</taxon>
        <taxon>Orobanchaceae</taxon>
        <taxon>Orobanchaceae incertae sedis</taxon>
        <taxon>Phtheirospermum</taxon>
    </lineage>
</organism>
<dbReference type="Pfam" id="PF00646">
    <property type="entry name" value="F-box"/>
    <property type="match status" value="1"/>
</dbReference>
<dbReference type="Proteomes" id="UP000653305">
    <property type="component" value="Unassembled WGS sequence"/>
</dbReference>
<evidence type="ECO:0000313" key="2">
    <source>
        <dbReference type="EMBL" id="GFQ06906.1"/>
    </source>
</evidence>
<dbReference type="CDD" id="cd22160">
    <property type="entry name" value="F-box_AtFBL13-like"/>
    <property type="match status" value="1"/>
</dbReference>
<dbReference type="AlphaFoldDB" id="A0A830DJH1"/>
<dbReference type="SUPFAM" id="SSF81383">
    <property type="entry name" value="F-box domain"/>
    <property type="match status" value="1"/>
</dbReference>
<dbReference type="PANTHER" id="PTHR31900:SF34">
    <property type="entry name" value="EMB|CAB62440.1-RELATED"/>
    <property type="match status" value="1"/>
</dbReference>
<dbReference type="InterPro" id="IPR001810">
    <property type="entry name" value="F-box_dom"/>
</dbReference>
<dbReference type="SMART" id="SM00579">
    <property type="entry name" value="FBD"/>
    <property type="match status" value="1"/>
</dbReference>
<accession>A0A830DJH1</accession>
<proteinExistence type="predicted"/>
<dbReference type="PANTHER" id="PTHR31900">
    <property type="entry name" value="F-BOX/RNI SUPERFAMILY PROTEIN-RELATED"/>
    <property type="match status" value="1"/>
</dbReference>
<dbReference type="EMBL" id="BMAC01001338">
    <property type="protein sequence ID" value="GFQ06906.1"/>
    <property type="molecule type" value="Genomic_DNA"/>
</dbReference>
<reference evidence="2" key="1">
    <citation type="submission" date="2020-07" db="EMBL/GenBank/DDBJ databases">
        <title>Ethylene signaling mediates host invasion by parasitic plants.</title>
        <authorList>
            <person name="Yoshida S."/>
        </authorList>
    </citation>
    <scope>NUCLEOTIDE SEQUENCE</scope>
    <source>
        <strain evidence="2">Okayama</strain>
    </source>
</reference>
<keyword evidence="3" id="KW-1185">Reference proteome</keyword>
<dbReference type="InterPro" id="IPR006566">
    <property type="entry name" value="FBD"/>
</dbReference>
<feature type="domain" description="FBD" evidence="1">
    <location>
        <begin position="353"/>
        <end position="426"/>
    </location>
</feature>
<dbReference type="SUPFAM" id="SSF52047">
    <property type="entry name" value="RNI-like"/>
    <property type="match status" value="1"/>
</dbReference>
<dbReference type="Gene3D" id="3.80.10.10">
    <property type="entry name" value="Ribonuclease Inhibitor"/>
    <property type="match status" value="1"/>
</dbReference>
<protein>
    <submittedName>
        <fullName evidence="2">Putative F-box/FBD/LRR-repeat protein at5g22670</fullName>
    </submittedName>
</protein>
<dbReference type="OrthoDB" id="913041at2759"/>
<dbReference type="InterPro" id="IPR036047">
    <property type="entry name" value="F-box-like_dom_sf"/>
</dbReference>
<dbReference type="InterPro" id="IPR053781">
    <property type="entry name" value="F-box_AtFBL13-like"/>
</dbReference>
<gene>
    <name evidence="2" type="ORF">PHJA_002834600</name>
</gene>
<name>A0A830DJH1_9LAMI</name>